<sequence length="74" mass="7838">MTKTPTQLWIARRAAANAAGLAATVRRAVAAPQASPFYAIGQQAFHDGAPFSRNESDPWRAGWLDAADATRALG</sequence>
<dbReference type="RefSeq" id="YP_022744.1">
    <property type="nucleotide sequence ID" value="NC_004333.2"/>
</dbReference>
<dbReference type="KEGG" id="vg:2821446"/>
<evidence type="ECO:0000313" key="2">
    <source>
        <dbReference type="Proteomes" id="UP000011235"/>
    </source>
</evidence>
<protein>
    <submittedName>
        <fullName evidence="1">Gp48</fullName>
    </submittedName>
</protein>
<accession>Q546W4</accession>
<name>Q546W4_9CAUD</name>
<keyword evidence="2" id="KW-1185">Reference proteome</keyword>
<dbReference type="EMBL" id="AF543311">
    <property type="protein sequence ID" value="AAT37986.1"/>
    <property type="molecule type" value="Genomic_DNA"/>
</dbReference>
<evidence type="ECO:0000313" key="1">
    <source>
        <dbReference type="EMBL" id="AAT37986.1"/>
    </source>
</evidence>
<reference evidence="1 2" key="1">
    <citation type="journal article" date="2006" name="J. Bacteriol.">
        <title>Divergence and mosaicism among virulent soil phages of the Burkholderia cepacia complex.</title>
        <authorList>
            <person name="Summer E.J."/>
            <person name="Gonzalez C.F."/>
            <person name="Bomer M."/>
            <person name="Carlile T."/>
            <person name="Embry A."/>
            <person name="Kucherka A.M."/>
            <person name="Lee J."/>
            <person name="Mebane L."/>
            <person name="Morrison W.C."/>
            <person name="Mark L."/>
            <person name="King M.D."/>
            <person name="LiPuma J.J."/>
            <person name="Vidaver A.K."/>
            <person name="Young R."/>
        </authorList>
    </citation>
    <scope>NUCLEOTIDE SEQUENCE</scope>
    <source>
        <strain evidence="2">Isolate -/United States/Beer/1978</strain>
    </source>
</reference>
<dbReference type="GeneID" id="2821446"/>
<gene>
    <name evidence="1" type="primary">Bcep781-48</name>
</gene>
<organism evidence="1 2">
    <name type="scientific">Burkholderia phage Bcep781</name>
    <dbReference type="NCBI Taxonomy" id="2883946"/>
    <lineage>
        <taxon>Viruses</taxon>
        <taxon>Duplodnaviria</taxon>
        <taxon>Heunggongvirae</taxon>
        <taxon>Uroviricota</taxon>
        <taxon>Caudoviricetes</taxon>
        <taxon>Naesvirus</taxon>
        <taxon>Naesvirus bcep781</taxon>
    </lineage>
</organism>
<dbReference type="Proteomes" id="UP000011235">
    <property type="component" value="Segment"/>
</dbReference>
<proteinExistence type="predicted"/>